<protein>
    <submittedName>
        <fullName evidence="1">Four helix bundle protein</fullName>
    </submittedName>
</protein>
<dbReference type="Gene3D" id="1.20.1440.60">
    <property type="entry name" value="23S rRNA-intervening sequence"/>
    <property type="match status" value="1"/>
</dbReference>
<dbReference type="NCBIfam" id="TIGR02436">
    <property type="entry name" value="four helix bundle protein"/>
    <property type="match status" value="1"/>
</dbReference>
<dbReference type="InterPro" id="IPR012657">
    <property type="entry name" value="23S_rRNA-intervening_sequence"/>
</dbReference>
<dbReference type="InterPro" id="IPR036583">
    <property type="entry name" value="23S_rRNA_IVS_sf"/>
</dbReference>
<dbReference type="EMBL" id="SOIP01000289">
    <property type="protein sequence ID" value="TET80910.1"/>
    <property type="molecule type" value="Genomic_DNA"/>
</dbReference>
<dbReference type="SUPFAM" id="SSF158446">
    <property type="entry name" value="IVS-encoded protein-like"/>
    <property type="match status" value="1"/>
</dbReference>
<organism evidence="1 2">
    <name type="scientific">candidate division TA06 bacterium</name>
    <dbReference type="NCBI Taxonomy" id="2250710"/>
    <lineage>
        <taxon>Bacteria</taxon>
        <taxon>Bacteria division TA06</taxon>
    </lineage>
</organism>
<comment type="caution">
    <text evidence="1">The sequence shown here is derived from an EMBL/GenBank/DDBJ whole genome shotgun (WGS) entry which is preliminary data.</text>
</comment>
<name>A0A523XNN9_UNCT6</name>
<evidence type="ECO:0000313" key="2">
    <source>
        <dbReference type="Proteomes" id="UP000315534"/>
    </source>
</evidence>
<sequence length="70" mass="7918">MSDLRSKNSHAHFISKISVALEEADESLYWLELAVESGLLKRDNVDELFKETNELIAILASSLKTARKNQ</sequence>
<evidence type="ECO:0000313" key="1">
    <source>
        <dbReference type="EMBL" id="TET80910.1"/>
    </source>
</evidence>
<gene>
    <name evidence="1" type="ORF">E3J38_04800</name>
</gene>
<proteinExistence type="predicted"/>
<dbReference type="Proteomes" id="UP000315534">
    <property type="component" value="Unassembled WGS sequence"/>
</dbReference>
<accession>A0A523XNN9</accession>
<reference evidence="1 2" key="1">
    <citation type="submission" date="2019-03" db="EMBL/GenBank/DDBJ databases">
        <title>Metabolic potential of uncultured bacteria and archaea associated with petroleum seepage in deep-sea sediments.</title>
        <authorList>
            <person name="Dong X."/>
            <person name="Hubert C."/>
        </authorList>
    </citation>
    <scope>NUCLEOTIDE SEQUENCE [LARGE SCALE GENOMIC DNA]</scope>
    <source>
        <strain evidence="1">E29_bin36</strain>
    </source>
</reference>
<dbReference type="AlphaFoldDB" id="A0A523XNN9"/>
<dbReference type="Pfam" id="PF05635">
    <property type="entry name" value="23S_rRNA_IVP"/>
    <property type="match status" value="1"/>
</dbReference>